<evidence type="ECO:0000313" key="1">
    <source>
        <dbReference type="EMBL" id="CAF4273414.1"/>
    </source>
</evidence>
<accession>A0A820G6G9</accession>
<dbReference type="Proteomes" id="UP000663844">
    <property type="component" value="Unassembled WGS sequence"/>
</dbReference>
<organism evidence="1 2">
    <name type="scientific">Adineta steineri</name>
    <dbReference type="NCBI Taxonomy" id="433720"/>
    <lineage>
        <taxon>Eukaryota</taxon>
        <taxon>Metazoa</taxon>
        <taxon>Spiralia</taxon>
        <taxon>Gnathifera</taxon>
        <taxon>Rotifera</taxon>
        <taxon>Eurotatoria</taxon>
        <taxon>Bdelloidea</taxon>
        <taxon>Adinetida</taxon>
        <taxon>Adinetidae</taxon>
        <taxon>Adineta</taxon>
    </lineage>
</organism>
<dbReference type="EMBL" id="CAJOAZ010013912">
    <property type="protein sequence ID" value="CAF4273414.1"/>
    <property type="molecule type" value="Genomic_DNA"/>
</dbReference>
<protein>
    <submittedName>
        <fullName evidence="1">Uncharacterized protein</fullName>
    </submittedName>
</protein>
<reference evidence="1" key="1">
    <citation type="submission" date="2021-02" db="EMBL/GenBank/DDBJ databases">
        <authorList>
            <person name="Nowell W R."/>
        </authorList>
    </citation>
    <scope>NUCLEOTIDE SEQUENCE</scope>
</reference>
<feature type="non-terminal residue" evidence="1">
    <location>
        <position position="57"/>
    </location>
</feature>
<sequence length="57" mass="6787">MITTKADRLLRSLIDAGLSLTDFTILAIKVIRIQRDFKTDNDSRRERDRLRQQDKLR</sequence>
<dbReference type="AlphaFoldDB" id="A0A820G6G9"/>
<gene>
    <name evidence="1" type="ORF">OXD698_LOCUS44641</name>
</gene>
<evidence type="ECO:0000313" key="2">
    <source>
        <dbReference type="Proteomes" id="UP000663844"/>
    </source>
</evidence>
<comment type="caution">
    <text evidence="1">The sequence shown here is derived from an EMBL/GenBank/DDBJ whole genome shotgun (WGS) entry which is preliminary data.</text>
</comment>
<name>A0A820G6G9_9BILA</name>
<proteinExistence type="predicted"/>